<dbReference type="Gene3D" id="3.40.50.150">
    <property type="entry name" value="Vaccinia Virus protein VP39"/>
    <property type="match status" value="1"/>
</dbReference>
<keyword evidence="3" id="KW-0949">S-adenosyl-L-methionine</keyword>
<sequence>MRKLLALALFAASVTALAAFSPVIADDKKDDKEIKPEIEVVYVPTHEKVVSAMLKLANVKENDTVYDLGCGDGRITIAAVKEFKAKRGLGLDFNPERLKDCAKRVKDEKLTEEQVKKLEFKRGDVLKMTPEDFKDVDVVTLYLYPQVNLRLMPVLKKGLKVGARIVSHDFDMDEWKEDKQEKVEADRTHTIYLWTIKKEDKEDKEEKK</sequence>
<keyword evidence="2" id="KW-0808">Transferase</keyword>
<dbReference type="GO" id="GO:0032259">
    <property type="term" value="P:methylation"/>
    <property type="evidence" value="ECO:0007669"/>
    <property type="project" value="UniProtKB-KW"/>
</dbReference>
<dbReference type="PANTHER" id="PTHR13610:SF11">
    <property type="entry name" value="METHYLTRANSFERASE DOMAIN-CONTAINING PROTEIN"/>
    <property type="match status" value="1"/>
</dbReference>
<dbReference type="SUPFAM" id="SSF53335">
    <property type="entry name" value="S-adenosyl-L-methionine-dependent methyltransferases"/>
    <property type="match status" value="1"/>
</dbReference>
<accession>A0ABU5ER83</accession>
<dbReference type="InterPro" id="IPR029063">
    <property type="entry name" value="SAM-dependent_MTases_sf"/>
</dbReference>
<feature type="chain" id="PRO_5046668598" evidence="4">
    <location>
        <begin position="19"/>
        <end position="208"/>
    </location>
</feature>
<evidence type="ECO:0000313" key="6">
    <source>
        <dbReference type="EMBL" id="MDY3557675.1"/>
    </source>
</evidence>
<feature type="signal peptide" evidence="4">
    <location>
        <begin position="1"/>
        <end position="18"/>
    </location>
</feature>
<evidence type="ECO:0000256" key="4">
    <source>
        <dbReference type="SAM" id="SignalP"/>
    </source>
</evidence>
<dbReference type="PANTHER" id="PTHR13610">
    <property type="entry name" value="METHYLTRANSFERASE DOMAIN-CONTAINING PROTEIN"/>
    <property type="match status" value="1"/>
</dbReference>
<reference evidence="7" key="1">
    <citation type="journal article" date="2023" name="Mar. Drugs">
        <title>Gemmata algarum, a Novel Planctomycete Isolated from an Algal Mat, Displays Antimicrobial Activity.</title>
        <authorList>
            <person name="Kumar G."/>
            <person name="Kallscheuer N."/>
            <person name="Kashif M."/>
            <person name="Ahamad S."/>
            <person name="Jagadeeshwari U."/>
            <person name="Pannikurungottu S."/>
            <person name="Haufschild T."/>
            <person name="Kabuu M."/>
            <person name="Sasikala C."/>
            <person name="Jogler C."/>
            <person name="Ramana C."/>
        </authorList>
    </citation>
    <scope>NUCLEOTIDE SEQUENCE [LARGE SCALE GENOMIC DNA]</scope>
    <source>
        <strain evidence="7">JC673</strain>
    </source>
</reference>
<name>A0ABU5ER83_9BACT</name>
<dbReference type="GO" id="GO:0008168">
    <property type="term" value="F:methyltransferase activity"/>
    <property type="evidence" value="ECO:0007669"/>
    <property type="project" value="UniProtKB-KW"/>
</dbReference>
<comment type="caution">
    <text evidence="6">The sequence shown here is derived from an EMBL/GenBank/DDBJ whole genome shotgun (WGS) entry which is preliminary data.</text>
</comment>
<feature type="domain" description="Methyltransferase" evidence="5">
    <location>
        <begin position="60"/>
        <end position="188"/>
    </location>
</feature>
<evidence type="ECO:0000259" key="5">
    <source>
        <dbReference type="Pfam" id="PF13847"/>
    </source>
</evidence>
<evidence type="ECO:0000256" key="3">
    <source>
        <dbReference type="ARBA" id="ARBA00022691"/>
    </source>
</evidence>
<dbReference type="CDD" id="cd02440">
    <property type="entry name" value="AdoMet_MTases"/>
    <property type="match status" value="1"/>
</dbReference>
<dbReference type="Pfam" id="PF13847">
    <property type="entry name" value="Methyltransf_31"/>
    <property type="match status" value="1"/>
</dbReference>
<dbReference type="Proteomes" id="UP001272242">
    <property type="component" value="Unassembled WGS sequence"/>
</dbReference>
<dbReference type="InterPro" id="IPR025714">
    <property type="entry name" value="Methyltranfer_dom"/>
</dbReference>
<evidence type="ECO:0000313" key="7">
    <source>
        <dbReference type="Proteomes" id="UP001272242"/>
    </source>
</evidence>
<evidence type="ECO:0000256" key="2">
    <source>
        <dbReference type="ARBA" id="ARBA00022679"/>
    </source>
</evidence>
<dbReference type="RefSeq" id="WP_261185894.1">
    <property type="nucleotide sequence ID" value="NZ_JAXBLV010000001.1"/>
</dbReference>
<keyword evidence="4" id="KW-0732">Signal</keyword>
<evidence type="ECO:0000256" key="1">
    <source>
        <dbReference type="ARBA" id="ARBA00022603"/>
    </source>
</evidence>
<keyword evidence="7" id="KW-1185">Reference proteome</keyword>
<protein>
    <submittedName>
        <fullName evidence="6">Class I SAM-dependent methyltransferase</fullName>
    </submittedName>
</protein>
<dbReference type="EMBL" id="JAXBLV010000001">
    <property type="protein sequence ID" value="MDY3557675.1"/>
    <property type="molecule type" value="Genomic_DNA"/>
</dbReference>
<keyword evidence="1 6" id="KW-0489">Methyltransferase</keyword>
<gene>
    <name evidence="6" type="ORF">R5W23_000203</name>
</gene>
<proteinExistence type="predicted"/>
<organism evidence="6 7">
    <name type="scientific">Gemmata algarum</name>
    <dbReference type="NCBI Taxonomy" id="2975278"/>
    <lineage>
        <taxon>Bacteria</taxon>
        <taxon>Pseudomonadati</taxon>
        <taxon>Planctomycetota</taxon>
        <taxon>Planctomycetia</taxon>
        <taxon>Gemmatales</taxon>
        <taxon>Gemmataceae</taxon>
        <taxon>Gemmata</taxon>
    </lineage>
</organism>
<dbReference type="InterPro" id="IPR026170">
    <property type="entry name" value="FAM173A/B"/>
</dbReference>